<keyword evidence="1" id="KW-0732">Signal</keyword>
<organism evidence="2 3">
    <name type="scientific">Crenichthys baileyi</name>
    <name type="common">White River springfish</name>
    <dbReference type="NCBI Taxonomy" id="28760"/>
    <lineage>
        <taxon>Eukaryota</taxon>
        <taxon>Metazoa</taxon>
        <taxon>Chordata</taxon>
        <taxon>Craniata</taxon>
        <taxon>Vertebrata</taxon>
        <taxon>Euteleostomi</taxon>
        <taxon>Actinopterygii</taxon>
        <taxon>Neopterygii</taxon>
        <taxon>Teleostei</taxon>
        <taxon>Neoteleostei</taxon>
        <taxon>Acanthomorphata</taxon>
        <taxon>Ovalentaria</taxon>
        <taxon>Atherinomorphae</taxon>
        <taxon>Cyprinodontiformes</taxon>
        <taxon>Goodeidae</taxon>
        <taxon>Crenichthys</taxon>
    </lineage>
</organism>
<name>A0AAV9QV13_9TELE</name>
<dbReference type="EMBL" id="JAHHUM010002804">
    <property type="protein sequence ID" value="KAK5600738.1"/>
    <property type="molecule type" value="Genomic_DNA"/>
</dbReference>
<dbReference type="Proteomes" id="UP001311232">
    <property type="component" value="Unassembled WGS sequence"/>
</dbReference>
<evidence type="ECO:0000313" key="2">
    <source>
        <dbReference type="EMBL" id="KAK5600738.1"/>
    </source>
</evidence>
<reference evidence="2 3" key="1">
    <citation type="submission" date="2021-06" db="EMBL/GenBank/DDBJ databases">
        <authorList>
            <person name="Palmer J.M."/>
        </authorList>
    </citation>
    <scope>NUCLEOTIDE SEQUENCE [LARGE SCALE GENOMIC DNA]</scope>
    <source>
        <strain evidence="2 3">MEX-2019</strain>
        <tissue evidence="2">Muscle</tissue>
    </source>
</reference>
<accession>A0AAV9QV13</accession>
<feature type="non-terminal residue" evidence="2">
    <location>
        <position position="128"/>
    </location>
</feature>
<evidence type="ECO:0008006" key="4">
    <source>
        <dbReference type="Google" id="ProtNLM"/>
    </source>
</evidence>
<sequence>MLSLLLPGLLAFSQVAVVSPVQALTYLPALSSIKHSYPAKPKLTELKFTRMPVGTHIKQLPSPQRGCRSPLDISYPPLDHTPKVLEQNLSQLCTIFIVVVSLGKTLHPTCLLMVARGLGGICVWQPHF</sequence>
<feature type="chain" id="PRO_5043720836" description="Secreted protein" evidence="1">
    <location>
        <begin position="24"/>
        <end position="128"/>
    </location>
</feature>
<keyword evidence="3" id="KW-1185">Reference proteome</keyword>
<feature type="signal peptide" evidence="1">
    <location>
        <begin position="1"/>
        <end position="23"/>
    </location>
</feature>
<evidence type="ECO:0000256" key="1">
    <source>
        <dbReference type="SAM" id="SignalP"/>
    </source>
</evidence>
<protein>
    <recommendedName>
        <fullName evidence="4">Secreted protein</fullName>
    </recommendedName>
</protein>
<proteinExistence type="predicted"/>
<dbReference type="AlphaFoldDB" id="A0AAV9QV13"/>
<evidence type="ECO:0000313" key="3">
    <source>
        <dbReference type="Proteomes" id="UP001311232"/>
    </source>
</evidence>
<comment type="caution">
    <text evidence="2">The sequence shown here is derived from an EMBL/GenBank/DDBJ whole genome shotgun (WGS) entry which is preliminary data.</text>
</comment>
<gene>
    <name evidence="2" type="ORF">CRENBAI_011079</name>
</gene>